<dbReference type="PANTHER" id="PTHR12707:SF0">
    <property type="entry name" value="PININ"/>
    <property type="match status" value="1"/>
</dbReference>
<organism evidence="10 11">
    <name type="scientific">Stereocaulon virgatum</name>
    <dbReference type="NCBI Taxonomy" id="373712"/>
    <lineage>
        <taxon>Eukaryota</taxon>
        <taxon>Fungi</taxon>
        <taxon>Dikarya</taxon>
        <taxon>Ascomycota</taxon>
        <taxon>Pezizomycotina</taxon>
        <taxon>Lecanoromycetes</taxon>
        <taxon>OSLEUM clade</taxon>
        <taxon>Lecanoromycetidae</taxon>
        <taxon>Lecanorales</taxon>
        <taxon>Lecanorineae</taxon>
        <taxon>Stereocaulaceae</taxon>
        <taxon>Stereocaulon</taxon>
    </lineage>
</organism>
<feature type="compositionally biased region" description="Low complexity" evidence="8">
    <location>
        <begin position="137"/>
        <end position="151"/>
    </location>
</feature>
<feature type="region of interest" description="Disordered" evidence="8">
    <location>
        <begin position="242"/>
        <end position="347"/>
    </location>
</feature>
<comment type="similarity">
    <text evidence="2">Belongs to the pinin family.</text>
</comment>
<feature type="compositionally biased region" description="Polar residues" evidence="8">
    <location>
        <begin position="305"/>
        <end position="314"/>
    </location>
</feature>
<dbReference type="PANTHER" id="PTHR12707">
    <property type="entry name" value="PINN"/>
    <property type="match status" value="1"/>
</dbReference>
<name>A0ABR4AMZ1_9LECA</name>
<keyword evidence="7" id="KW-0539">Nucleus</keyword>
<feature type="compositionally biased region" description="Basic and acidic residues" evidence="8">
    <location>
        <begin position="154"/>
        <end position="174"/>
    </location>
</feature>
<feature type="compositionally biased region" description="Acidic residues" evidence="8">
    <location>
        <begin position="332"/>
        <end position="347"/>
    </location>
</feature>
<comment type="subcellular location">
    <subcellularLocation>
        <location evidence="1">Nucleus</location>
    </subcellularLocation>
</comment>
<feature type="compositionally biased region" description="Basic and acidic residues" evidence="8">
    <location>
        <begin position="319"/>
        <end position="331"/>
    </location>
</feature>
<dbReference type="Pfam" id="PF04696">
    <property type="entry name" value="Pinin_SDK_memA"/>
    <property type="match status" value="1"/>
</dbReference>
<keyword evidence="11" id="KW-1185">Reference proteome</keyword>
<dbReference type="Proteomes" id="UP001590950">
    <property type="component" value="Unassembled WGS sequence"/>
</dbReference>
<reference evidence="10 11" key="1">
    <citation type="submission" date="2024-09" db="EMBL/GenBank/DDBJ databases">
        <title>Rethinking Asexuality: The Enigmatic Case of Functional Sexual Genes in Lepraria (Stereocaulaceae).</title>
        <authorList>
            <person name="Doellman M."/>
            <person name="Sun Y."/>
            <person name="Barcenas-Pena A."/>
            <person name="Lumbsch H.T."/>
            <person name="Grewe F."/>
        </authorList>
    </citation>
    <scope>NUCLEOTIDE SEQUENCE [LARGE SCALE GENOMIC DNA]</scope>
    <source>
        <strain evidence="10 11">Mercado 3170</strain>
    </source>
</reference>
<keyword evidence="6" id="KW-0508">mRNA splicing</keyword>
<evidence type="ECO:0000259" key="9">
    <source>
        <dbReference type="Pfam" id="PF04696"/>
    </source>
</evidence>
<protein>
    <recommendedName>
        <fullName evidence="9">Pinin/SDK/MemA protein domain-containing protein</fullName>
    </recommendedName>
</protein>
<feature type="compositionally biased region" description="Basic and acidic residues" evidence="8">
    <location>
        <begin position="242"/>
        <end position="253"/>
    </location>
</feature>
<feature type="region of interest" description="Disordered" evidence="8">
    <location>
        <begin position="58"/>
        <end position="174"/>
    </location>
</feature>
<evidence type="ECO:0000256" key="2">
    <source>
        <dbReference type="ARBA" id="ARBA00010386"/>
    </source>
</evidence>
<keyword evidence="3" id="KW-0507">mRNA processing</keyword>
<gene>
    <name evidence="10" type="ORF">N7G274_001132</name>
</gene>
<evidence type="ECO:0000256" key="3">
    <source>
        <dbReference type="ARBA" id="ARBA00022664"/>
    </source>
</evidence>
<evidence type="ECO:0000256" key="5">
    <source>
        <dbReference type="ARBA" id="ARBA00023163"/>
    </source>
</evidence>
<sequence>MSMPSFVSLLNYFYSIFELSNHLLSSHALALQIDPLTVDNPLAMAEAPFAVASAVIVPEESTPRPPTPPNTLKRRQSSFSDDRAKRPRLIHDASNGNGDGRRDSAASPPETPIDGRQAERRRSGQMEERKRGQRLFGALLGTLSQSSSSTAQKRRTDIERKQQAKLKMQTEEQNEKKKLKREALDAVRWIEQKKYDRQSMQIRHSNMLAEAHFLHTKAEPRLYYKPWELLPSERDRIKDQVKEAEATLERENEQWDAENPPIEQEVRSDTKTELLVPEKEVNAEVETVGSSTNEGKPPSPKTIEDTNMNGTASPGAQKKTPEPPDSSKDQGDDGGEVVEGEEDTVIY</sequence>
<feature type="compositionally biased region" description="Basic and acidic residues" evidence="8">
    <location>
        <begin position="116"/>
        <end position="130"/>
    </location>
</feature>
<keyword evidence="4" id="KW-0805">Transcription regulation</keyword>
<evidence type="ECO:0000256" key="1">
    <source>
        <dbReference type="ARBA" id="ARBA00004123"/>
    </source>
</evidence>
<keyword evidence="5" id="KW-0804">Transcription</keyword>
<accession>A0ABR4AMZ1</accession>
<proteinExistence type="inferred from homology"/>
<feature type="domain" description="Pinin/SDK/MemA protein" evidence="9">
    <location>
        <begin position="127"/>
        <end position="242"/>
    </location>
</feature>
<dbReference type="InterPro" id="IPR039853">
    <property type="entry name" value="Pinin"/>
</dbReference>
<evidence type="ECO:0000313" key="11">
    <source>
        <dbReference type="Proteomes" id="UP001590950"/>
    </source>
</evidence>
<evidence type="ECO:0000256" key="4">
    <source>
        <dbReference type="ARBA" id="ARBA00023015"/>
    </source>
</evidence>
<dbReference type="InterPro" id="IPR006786">
    <property type="entry name" value="Pinin_SDK_MemA"/>
</dbReference>
<evidence type="ECO:0000256" key="6">
    <source>
        <dbReference type="ARBA" id="ARBA00023187"/>
    </source>
</evidence>
<evidence type="ECO:0000256" key="8">
    <source>
        <dbReference type="SAM" id="MobiDB-lite"/>
    </source>
</evidence>
<feature type="compositionally biased region" description="Basic and acidic residues" evidence="8">
    <location>
        <begin position="264"/>
        <end position="282"/>
    </location>
</feature>
<comment type="caution">
    <text evidence="10">The sequence shown here is derived from an EMBL/GenBank/DDBJ whole genome shotgun (WGS) entry which is preliminary data.</text>
</comment>
<evidence type="ECO:0000313" key="10">
    <source>
        <dbReference type="EMBL" id="KAL2047113.1"/>
    </source>
</evidence>
<evidence type="ECO:0000256" key="7">
    <source>
        <dbReference type="ARBA" id="ARBA00023242"/>
    </source>
</evidence>
<dbReference type="EMBL" id="JBEFKJ010000003">
    <property type="protein sequence ID" value="KAL2047113.1"/>
    <property type="molecule type" value="Genomic_DNA"/>
</dbReference>